<dbReference type="Proteomes" id="UP000308528">
    <property type="component" value="Unassembled WGS sequence"/>
</dbReference>
<evidence type="ECO:0000313" key="3">
    <source>
        <dbReference type="Proteomes" id="UP000308528"/>
    </source>
</evidence>
<gene>
    <name evidence="2" type="ORF">E4021_01880</name>
</gene>
<dbReference type="OrthoDB" id="938897at2"/>
<dbReference type="RefSeq" id="WP_136456197.1">
    <property type="nucleotide sequence ID" value="NZ_SRSF01000001.1"/>
</dbReference>
<dbReference type="SUPFAM" id="SSF56988">
    <property type="entry name" value="Anthrax protective antigen"/>
    <property type="match status" value="1"/>
</dbReference>
<comment type="caution">
    <text evidence="2">The sequence shown here is derived from an EMBL/GenBank/DDBJ whole genome shotgun (WGS) entry which is preliminary data.</text>
</comment>
<keyword evidence="3" id="KW-1185">Reference proteome</keyword>
<reference evidence="2 3" key="1">
    <citation type="submission" date="2019-04" db="EMBL/GenBank/DDBJ databases">
        <title>Lewinella litorea sp. nov., isolated from a marine sand.</title>
        <authorList>
            <person name="Yoon J.-H."/>
        </authorList>
    </citation>
    <scope>NUCLEOTIDE SEQUENCE [LARGE SCALE GENOMIC DNA]</scope>
    <source>
        <strain evidence="2 3">HSMS-39</strain>
    </source>
</reference>
<dbReference type="InterPro" id="IPR037524">
    <property type="entry name" value="PA14/GLEYA"/>
</dbReference>
<proteinExistence type="predicted"/>
<protein>
    <recommendedName>
        <fullName evidence="1">PA14 domain-containing protein</fullName>
    </recommendedName>
</protein>
<evidence type="ECO:0000313" key="2">
    <source>
        <dbReference type="EMBL" id="THH41371.1"/>
    </source>
</evidence>
<dbReference type="Gene3D" id="3.90.182.10">
    <property type="entry name" value="Toxin - Anthrax Protective Antigen,domain 1"/>
    <property type="match status" value="1"/>
</dbReference>
<name>A0A4S4NSE2_9BACT</name>
<evidence type="ECO:0000259" key="1">
    <source>
        <dbReference type="PROSITE" id="PS51820"/>
    </source>
</evidence>
<dbReference type="AlphaFoldDB" id="A0A4S4NSE2"/>
<accession>A0A4S4NSE2</accession>
<organism evidence="2 3">
    <name type="scientific">Neolewinella litorea</name>
    <dbReference type="NCBI Taxonomy" id="2562452"/>
    <lineage>
        <taxon>Bacteria</taxon>
        <taxon>Pseudomonadati</taxon>
        <taxon>Bacteroidota</taxon>
        <taxon>Saprospiria</taxon>
        <taxon>Saprospirales</taxon>
        <taxon>Lewinellaceae</taxon>
        <taxon>Neolewinella</taxon>
    </lineage>
</organism>
<dbReference type="InterPro" id="IPR011658">
    <property type="entry name" value="PA14_dom"/>
</dbReference>
<sequence>MLKYILFVAVLGLAACTSDPLEVETIDTTESAPSDGLDELELARDPAGWTMEDGVLTATAPAELELLPEHKALTLAFSFRLDEAGEADLLLGGQHALHLPSLDLDLDSTVSKRSEVKITPGVWQNLEVAYLPAEGEDPALLVATYLNGNLIYYQQPLPAGNAESGSLSLKLTAGTLSLTNLRTSASAGRASALASNGEVELNLPLIRYAYYDIEGNPEDITDYESRSPAKEGYISRFDLDGIREKGSGYALRFTSDLEIPKAGEYTFRINSPSSTRLYIDDELVVDMCGRGGGNEGEGTVSLGEGSHRVRLDHYQFGGWNHLKIKYAYEDQEPASFNDMPEDRAVATPRSGDAVEIAADDRPYLLRSFLNFPPARVYDFTDKRTHVVNVGEADGPHYSYDLRNGSLLQAWRGKFLDVSEMWVERGEPQVARALGPVVAFDGRPQWSTEVEQWPERGEDFRHLRYELDAEGRPTFYFSTPAGGELSDEIVPTDRGLQRTLTNRSSSETLLTSLAAGTSIRETGKGTFELVDPGLNVQVTELAAGGLRLLRGQGNQRLVAEIPPGEHITYSLDW</sequence>
<feature type="domain" description="PA14" evidence="1">
    <location>
        <begin position="201"/>
        <end position="343"/>
    </location>
</feature>
<dbReference type="PROSITE" id="PS51257">
    <property type="entry name" value="PROKAR_LIPOPROTEIN"/>
    <property type="match status" value="1"/>
</dbReference>
<dbReference type="PROSITE" id="PS51820">
    <property type="entry name" value="PA14"/>
    <property type="match status" value="1"/>
</dbReference>
<dbReference type="EMBL" id="SRSF01000001">
    <property type="protein sequence ID" value="THH41371.1"/>
    <property type="molecule type" value="Genomic_DNA"/>
</dbReference>
<dbReference type="Pfam" id="PF07691">
    <property type="entry name" value="PA14"/>
    <property type="match status" value="1"/>
</dbReference>